<keyword evidence="6" id="KW-1185">Reference proteome</keyword>
<dbReference type="CDD" id="cd03141">
    <property type="entry name" value="GATase1_Hsp31_like"/>
    <property type="match status" value="1"/>
</dbReference>
<name>A0ABP7L565_9ACTN</name>
<proteinExistence type="inferred from homology"/>
<dbReference type="Gene3D" id="3.40.50.880">
    <property type="match status" value="1"/>
</dbReference>
<dbReference type="InterPro" id="IPR002818">
    <property type="entry name" value="DJ-1/PfpI"/>
</dbReference>
<dbReference type="SUPFAM" id="SSF52317">
    <property type="entry name" value="Class I glutamine amidotransferase-like"/>
    <property type="match status" value="1"/>
</dbReference>
<evidence type="ECO:0000256" key="2">
    <source>
        <dbReference type="ARBA" id="ARBA00023239"/>
    </source>
</evidence>
<organism evidence="5 6">
    <name type="scientific">Streptomyces lannensis</name>
    <dbReference type="NCBI Taxonomy" id="766498"/>
    <lineage>
        <taxon>Bacteria</taxon>
        <taxon>Bacillati</taxon>
        <taxon>Actinomycetota</taxon>
        <taxon>Actinomycetes</taxon>
        <taxon>Kitasatosporales</taxon>
        <taxon>Streptomycetaceae</taxon>
        <taxon>Streptomyces</taxon>
    </lineage>
</organism>
<reference evidence="6" key="1">
    <citation type="journal article" date="2019" name="Int. J. Syst. Evol. Microbiol.">
        <title>The Global Catalogue of Microorganisms (GCM) 10K type strain sequencing project: providing services to taxonomists for standard genome sequencing and annotation.</title>
        <authorList>
            <consortium name="The Broad Institute Genomics Platform"/>
            <consortium name="The Broad Institute Genome Sequencing Center for Infectious Disease"/>
            <person name="Wu L."/>
            <person name="Ma J."/>
        </authorList>
    </citation>
    <scope>NUCLEOTIDE SEQUENCE [LARGE SCALE GENOMIC DNA]</scope>
    <source>
        <strain evidence="6">JCM 16578</strain>
    </source>
</reference>
<gene>
    <name evidence="5" type="ORF">GCM10022207_72720</name>
</gene>
<dbReference type="Pfam" id="PF01965">
    <property type="entry name" value="DJ-1_PfpI"/>
    <property type="match status" value="1"/>
</dbReference>
<comment type="caution">
    <text evidence="5">The sequence shown here is derived from an EMBL/GenBank/DDBJ whole genome shotgun (WGS) entry which is preliminary data.</text>
</comment>
<sequence length="233" mass="24463">MTRILMVLSGVDYWTLADGSKHPSGYWAEEFVVPHRILTQAGFTVDIAAPEGGKPAADPVSLRPEVAGAEAEAFADYIGEAAEALANPVALSAVDAADYDAIFLPGGHGPMEDLAHDPDLGRLLVEADTAGKIIAPVCHGPAALLSANLPGGRWQFTGRTLTVFTNEEERLNGTSDRAPWLVETVLTARGAVVRAAEEAWQANVVVDGNLFSGQNPASSKPLAERIVAALTGR</sequence>
<accession>A0ABP7L565</accession>
<keyword evidence="5" id="KW-0315">Glutamine amidotransferase</keyword>
<evidence type="ECO:0000256" key="3">
    <source>
        <dbReference type="ARBA" id="ARBA00038493"/>
    </source>
</evidence>
<dbReference type="PANTHER" id="PTHR48094">
    <property type="entry name" value="PROTEIN/NUCLEIC ACID DEGLYCASE DJ-1-RELATED"/>
    <property type="match status" value="1"/>
</dbReference>
<dbReference type="Proteomes" id="UP001501563">
    <property type="component" value="Unassembled WGS sequence"/>
</dbReference>
<protein>
    <submittedName>
        <fullName evidence="5">Type 1 glutamine amidotransferase domain-containing protein</fullName>
    </submittedName>
</protein>
<keyword evidence="2" id="KW-0456">Lyase</keyword>
<feature type="domain" description="DJ-1/PfpI" evidence="4">
    <location>
        <begin position="29"/>
        <end position="228"/>
    </location>
</feature>
<evidence type="ECO:0000313" key="5">
    <source>
        <dbReference type="EMBL" id="GAA3894110.1"/>
    </source>
</evidence>
<evidence type="ECO:0000256" key="1">
    <source>
        <dbReference type="ARBA" id="ARBA00023016"/>
    </source>
</evidence>
<evidence type="ECO:0000259" key="4">
    <source>
        <dbReference type="Pfam" id="PF01965"/>
    </source>
</evidence>
<dbReference type="InterPro" id="IPR029062">
    <property type="entry name" value="Class_I_gatase-like"/>
</dbReference>
<keyword evidence="1" id="KW-0346">Stress response</keyword>
<comment type="similarity">
    <text evidence="3">Belongs to the peptidase C56 family. HSP31-like subfamily.</text>
</comment>
<evidence type="ECO:0000313" key="6">
    <source>
        <dbReference type="Proteomes" id="UP001501563"/>
    </source>
</evidence>
<dbReference type="RefSeq" id="WP_345553392.1">
    <property type="nucleotide sequence ID" value="NZ_BAAAZA010000032.1"/>
</dbReference>
<dbReference type="PANTHER" id="PTHR48094:SF11">
    <property type="entry name" value="GLUTATHIONE-INDEPENDENT GLYOXALASE HSP31-RELATED"/>
    <property type="match status" value="1"/>
</dbReference>
<dbReference type="InterPro" id="IPR050325">
    <property type="entry name" value="Prot/Nucl_acid_deglycase"/>
</dbReference>
<dbReference type="EMBL" id="BAAAZA010000032">
    <property type="protein sequence ID" value="GAA3894110.1"/>
    <property type="molecule type" value="Genomic_DNA"/>
</dbReference>